<reference evidence="3" key="1">
    <citation type="submission" date="2024-04" db="EMBL/GenBank/DDBJ databases">
        <title>Phylogenomic analyses of a clade within the roseobacter group suggest taxonomic reassignments of species of the genera Aestuariivita, Citreicella, Loktanella, Nautella, Pelagibaca, Ruegeria, Thalassobius, Thiobacimonas and Tropicibacter, and the proposal o.</title>
        <authorList>
            <person name="Jeon C.O."/>
        </authorList>
    </citation>
    <scope>NUCLEOTIDE SEQUENCE [LARGE SCALE GENOMIC DNA]</scope>
    <source>
        <strain evidence="3">SS1-5</strain>
    </source>
</reference>
<reference evidence="2 3" key="2">
    <citation type="submission" date="2024-08" db="EMBL/GenBank/DDBJ databases">
        <title>Phylogenomic analyses of a clade within the roseobacter group suggest taxonomic reassignments of species of the genera Aestuariivita, Citreicella, Loktanella, Nautella, Pelagibaca, Ruegeria, Thalassobius, Thiobacimonas and Tropicibacter, and the proposal o.</title>
        <authorList>
            <person name="Jeon C.O."/>
        </authorList>
    </citation>
    <scope>NUCLEOTIDE SEQUENCE [LARGE SCALE GENOMIC DNA]</scope>
    <source>
        <strain evidence="2 3">SS1-5</strain>
    </source>
</reference>
<protein>
    <submittedName>
        <fullName evidence="2">Uncharacterized protein</fullName>
    </submittedName>
</protein>
<dbReference type="Proteomes" id="UP001470809">
    <property type="component" value="Chromosome"/>
</dbReference>
<name>A0AAN0NJI7_9RHOB</name>
<dbReference type="EMBL" id="CP151767">
    <property type="protein sequence ID" value="WZU66270.1"/>
    <property type="molecule type" value="Genomic_DNA"/>
</dbReference>
<dbReference type="RefSeq" id="WP_342075597.1">
    <property type="nucleotide sequence ID" value="NZ_CP151767.2"/>
</dbReference>
<sequence length="184" mass="19825">MKHEPIQTKAMSKICTSKSECGKLKVEQETYATTDGGHAQLLDPASPVLAGEFQGQDGQLTAPLHRSDAGKECVAMSDESLLSKALEQAASPSIEIDVAKYQAYLDDPALTDAQKEEIISALWSIMTAFVDLGFGVHPVQQAIDQEACGHLTEKVDQSGETDSNDPKPNFETLQNAFNAARDDT</sequence>
<gene>
    <name evidence="2" type="ORF">AABB31_14525</name>
</gene>
<dbReference type="KEGG" id="yrh:AABB31_14525"/>
<dbReference type="AlphaFoldDB" id="A0AAN0NJI7"/>
<keyword evidence="3" id="KW-1185">Reference proteome</keyword>
<evidence type="ECO:0000256" key="1">
    <source>
        <dbReference type="SAM" id="MobiDB-lite"/>
    </source>
</evidence>
<feature type="region of interest" description="Disordered" evidence="1">
    <location>
        <begin position="153"/>
        <end position="184"/>
    </location>
</feature>
<organism evidence="2 3">
    <name type="scientific">Yoonia rhodophyticola</name>
    <dbReference type="NCBI Taxonomy" id="3137370"/>
    <lineage>
        <taxon>Bacteria</taxon>
        <taxon>Pseudomonadati</taxon>
        <taxon>Pseudomonadota</taxon>
        <taxon>Alphaproteobacteria</taxon>
        <taxon>Rhodobacterales</taxon>
        <taxon>Paracoccaceae</taxon>
        <taxon>Yoonia</taxon>
    </lineage>
</organism>
<proteinExistence type="predicted"/>
<accession>A0AAN0NJI7</accession>
<evidence type="ECO:0000313" key="3">
    <source>
        <dbReference type="Proteomes" id="UP001470809"/>
    </source>
</evidence>
<evidence type="ECO:0000313" key="2">
    <source>
        <dbReference type="EMBL" id="WZU66270.1"/>
    </source>
</evidence>